<comment type="catalytic activity">
    <reaction evidence="6">
        <text>Endohydrolysis of (1-&gt;4)-beta-D-xylosidic linkages in xylans.</text>
        <dbReference type="EC" id="3.2.1.8"/>
    </reaction>
</comment>
<dbReference type="Gene3D" id="3.20.20.80">
    <property type="entry name" value="Glycosidases"/>
    <property type="match status" value="1"/>
</dbReference>
<dbReference type="InterPro" id="IPR017853">
    <property type="entry name" value="GH"/>
</dbReference>
<evidence type="ECO:0000256" key="2">
    <source>
        <dbReference type="ARBA" id="ARBA00023277"/>
    </source>
</evidence>
<keyword evidence="2 6" id="KW-0119">Carbohydrate metabolism</keyword>
<evidence type="ECO:0000256" key="6">
    <source>
        <dbReference type="RuleBase" id="RU361174"/>
    </source>
</evidence>
<evidence type="ECO:0000256" key="7">
    <source>
        <dbReference type="SAM" id="SignalP"/>
    </source>
</evidence>
<proteinExistence type="inferred from homology"/>
<keyword evidence="3 6" id="KW-0326">Glycosidase</keyword>
<dbReference type="SUPFAM" id="SSF51445">
    <property type="entry name" value="(Trans)glycosidases"/>
    <property type="match status" value="1"/>
</dbReference>
<protein>
    <recommendedName>
        <fullName evidence="6">Beta-xylanase</fullName>
        <ecNumber evidence="6">3.2.1.8</ecNumber>
    </recommendedName>
</protein>
<dbReference type="Pfam" id="PF00331">
    <property type="entry name" value="Glyco_hydro_10"/>
    <property type="match status" value="1"/>
</dbReference>
<feature type="domain" description="GH10" evidence="8">
    <location>
        <begin position="32"/>
        <end position="374"/>
    </location>
</feature>
<comment type="similarity">
    <text evidence="6">Belongs to the glycosyl hydrolase 10 (cellulase F) family.</text>
</comment>
<reference evidence="9 10" key="1">
    <citation type="submission" date="2018-05" db="EMBL/GenBank/DDBJ databases">
        <title>Complete genome sequence of Arcticibacterium luteifluviistationis SM1504T, a cytophagaceae bacterium isolated from Arctic surface seawater.</title>
        <authorList>
            <person name="Li Y."/>
            <person name="Qin Q.-L."/>
        </authorList>
    </citation>
    <scope>NUCLEOTIDE SEQUENCE [LARGE SCALE GENOMIC DNA]</scope>
    <source>
        <strain evidence="9 10">SM1504</strain>
    </source>
</reference>
<dbReference type="EMBL" id="CP029480">
    <property type="protein sequence ID" value="AWW00409.1"/>
    <property type="molecule type" value="Genomic_DNA"/>
</dbReference>
<evidence type="ECO:0000256" key="5">
    <source>
        <dbReference type="PROSITE-ProRule" id="PRU10061"/>
    </source>
</evidence>
<keyword evidence="7" id="KW-0732">Signal</keyword>
<dbReference type="InterPro" id="IPR044846">
    <property type="entry name" value="GH10"/>
</dbReference>
<dbReference type="PROSITE" id="PS51257">
    <property type="entry name" value="PROKAR_LIPOPROTEIN"/>
    <property type="match status" value="1"/>
</dbReference>
<dbReference type="SMART" id="SM00633">
    <property type="entry name" value="Glyco_10"/>
    <property type="match status" value="1"/>
</dbReference>
<dbReference type="OrthoDB" id="9809277at2"/>
<sequence length="376" mass="41344">MKLKVLVLAAASLIACNSSKDKAGPVAIDGPDPIKTRLREAYKDDFYIGAALNSSQISESDTKQAGLIALQFNSVTAENAMKSSQIHPSENVYNFEVPDKLAALAEKHDMAFHGHTLVWHSQLSSFINDITDSTKMANALKAHIEAVAGRYKGKTYSWDVVNEAVEGDGSLRESVFLKAMGEDYLSFAFKTAAAVDPNADLYYNDYSMTGAQKRAGVIKMIKKIQASGAKIDGIGMQGHWGLEYPSILEIETSIEQYAALGLKIAITELDIDVLPNPDGVSGADISQSAELKAEYNPYVDGLPDDIAEKQAKRYADLFALFLKHKDKIDRVTFWGVNDGESWKNNFPVNGRTNYPLLFDRDNKKKKAFEAIMALKN</sequence>
<feature type="active site" description="Nucleophile" evidence="5">
    <location>
        <position position="268"/>
    </location>
</feature>
<keyword evidence="9" id="KW-0858">Xylan degradation</keyword>
<dbReference type="AlphaFoldDB" id="A0A2Z4GHK2"/>
<evidence type="ECO:0000313" key="9">
    <source>
        <dbReference type="EMBL" id="AWW00409.1"/>
    </source>
</evidence>
<organism evidence="9 10">
    <name type="scientific">Arcticibacterium luteifluviistationis</name>
    <dbReference type="NCBI Taxonomy" id="1784714"/>
    <lineage>
        <taxon>Bacteria</taxon>
        <taxon>Pseudomonadati</taxon>
        <taxon>Bacteroidota</taxon>
        <taxon>Cytophagia</taxon>
        <taxon>Cytophagales</taxon>
        <taxon>Leadbetterellaceae</taxon>
        <taxon>Arcticibacterium</taxon>
    </lineage>
</organism>
<dbReference type="GO" id="GO:0031176">
    <property type="term" value="F:endo-1,4-beta-xylanase activity"/>
    <property type="evidence" value="ECO:0007669"/>
    <property type="project" value="UniProtKB-EC"/>
</dbReference>
<dbReference type="PANTHER" id="PTHR31490">
    <property type="entry name" value="GLYCOSYL HYDROLASE"/>
    <property type="match status" value="1"/>
</dbReference>
<dbReference type="PROSITE" id="PS51760">
    <property type="entry name" value="GH10_2"/>
    <property type="match status" value="1"/>
</dbReference>
<dbReference type="PRINTS" id="PR00134">
    <property type="entry name" value="GLHYDRLASE10"/>
</dbReference>
<feature type="chain" id="PRO_5016251599" description="Beta-xylanase" evidence="7">
    <location>
        <begin position="24"/>
        <end position="376"/>
    </location>
</feature>
<evidence type="ECO:0000313" key="10">
    <source>
        <dbReference type="Proteomes" id="UP000249873"/>
    </source>
</evidence>
<dbReference type="GO" id="GO:0045493">
    <property type="term" value="P:xylan catabolic process"/>
    <property type="evidence" value="ECO:0007669"/>
    <property type="project" value="UniProtKB-KW"/>
</dbReference>
<evidence type="ECO:0000256" key="3">
    <source>
        <dbReference type="ARBA" id="ARBA00023295"/>
    </source>
</evidence>
<dbReference type="InterPro" id="IPR031158">
    <property type="entry name" value="GH10_AS"/>
</dbReference>
<evidence type="ECO:0000256" key="4">
    <source>
        <dbReference type="ARBA" id="ARBA00023326"/>
    </source>
</evidence>
<dbReference type="InterPro" id="IPR001000">
    <property type="entry name" value="GH10_dom"/>
</dbReference>
<feature type="signal peptide" evidence="7">
    <location>
        <begin position="1"/>
        <end position="23"/>
    </location>
</feature>
<dbReference type="KEGG" id="als:DJ013_20405"/>
<evidence type="ECO:0000259" key="8">
    <source>
        <dbReference type="PROSITE" id="PS51760"/>
    </source>
</evidence>
<gene>
    <name evidence="9" type="ORF">DJ013_20405</name>
</gene>
<name>A0A2Z4GHK2_9BACT</name>
<evidence type="ECO:0000256" key="1">
    <source>
        <dbReference type="ARBA" id="ARBA00022801"/>
    </source>
</evidence>
<dbReference type="RefSeq" id="WP_111373775.1">
    <property type="nucleotide sequence ID" value="NZ_CP029480.1"/>
</dbReference>
<keyword evidence="1 6" id="KW-0378">Hydrolase</keyword>
<accession>A0A2Z4GHK2</accession>
<dbReference type="Proteomes" id="UP000249873">
    <property type="component" value="Chromosome"/>
</dbReference>
<keyword evidence="4 6" id="KW-0624">Polysaccharide degradation</keyword>
<dbReference type="EC" id="3.2.1.8" evidence="6"/>
<dbReference type="PANTHER" id="PTHR31490:SF90">
    <property type="entry name" value="ENDO-1,4-BETA-XYLANASE A"/>
    <property type="match status" value="1"/>
</dbReference>
<dbReference type="PROSITE" id="PS00591">
    <property type="entry name" value="GH10_1"/>
    <property type="match status" value="1"/>
</dbReference>
<keyword evidence="10" id="KW-1185">Reference proteome</keyword>